<comment type="caution">
    <text evidence="2">The sequence shown here is derived from an EMBL/GenBank/DDBJ whole genome shotgun (WGS) entry which is preliminary data.</text>
</comment>
<name>A0A4Z2I3I0_9TELE</name>
<proteinExistence type="predicted"/>
<sequence>MNHVNWLLRWFRCPVPICCSHCLVVRPDVLKPSQHAYATELPKAARDWSVPPSIVLARQECRAQEVEASFAVDCHSYTIAEDFWVT</sequence>
<reference evidence="2 3" key="1">
    <citation type="submission" date="2019-03" db="EMBL/GenBank/DDBJ databases">
        <title>First draft genome of Liparis tanakae, snailfish: a comprehensive survey of snailfish specific genes.</title>
        <authorList>
            <person name="Kim W."/>
            <person name="Song I."/>
            <person name="Jeong J.-H."/>
            <person name="Kim D."/>
            <person name="Kim S."/>
            <person name="Ryu S."/>
            <person name="Song J.Y."/>
            <person name="Lee S.K."/>
        </authorList>
    </citation>
    <scope>NUCLEOTIDE SEQUENCE [LARGE SCALE GENOMIC DNA]</scope>
    <source>
        <tissue evidence="2">Muscle</tissue>
    </source>
</reference>
<accession>A0A4Z2I3I0</accession>
<feature type="chain" id="PRO_5021415267" description="Secreted protein" evidence="1">
    <location>
        <begin position="21"/>
        <end position="86"/>
    </location>
</feature>
<organism evidence="2 3">
    <name type="scientific">Liparis tanakae</name>
    <name type="common">Tanaka's snailfish</name>
    <dbReference type="NCBI Taxonomy" id="230148"/>
    <lineage>
        <taxon>Eukaryota</taxon>
        <taxon>Metazoa</taxon>
        <taxon>Chordata</taxon>
        <taxon>Craniata</taxon>
        <taxon>Vertebrata</taxon>
        <taxon>Euteleostomi</taxon>
        <taxon>Actinopterygii</taxon>
        <taxon>Neopterygii</taxon>
        <taxon>Teleostei</taxon>
        <taxon>Neoteleostei</taxon>
        <taxon>Acanthomorphata</taxon>
        <taxon>Eupercaria</taxon>
        <taxon>Perciformes</taxon>
        <taxon>Cottioidei</taxon>
        <taxon>Cottales</taxon>
        <taxon>Liparidae</taxon>
        <taxon>Liparis</taxon>
    </lineage>
</organism>
<evidence type="ECO:0000313" key="2">
    <source>
        <dbReference type="EMBL" id="TNN72370.1"/>
    </source>
</evidence>
<gene>
    <name evidence="2" type="ORF">EYF80_017409</name>
</gene>
<dbReference type="Proteomes" id="UP000314294">
    <property type="component" value="Unassembled WGS sequence"/>
</dbReference>
<keyword evidence="1" id="KW-0732">Signal</keyword>
<dbReference type="AlphaFoldDB" id="A0A4Z2I3I0"/>
<protein>
    <recommendedName>
        <fullName evidence="4">Secreted protein</fullName>
    </recommendedName>
</protein>
<evidence type="ECO:0008006" key="4">
    <source>
        <dbReference type="Google" id="ProtNLM"/>
    </source>
</evidence>
<feature type="signal peptide" evidence="1">
    <location>
        <begin position="1"/>
        <end position="20"/>
    </location>
</feature>
<evidence type="ECO:0000313" key="3">
    <source>
        <dbReference type="Proteomes" id="UP000314294"/>
    </source>
</evidence>
<keyword evidence="3" id="KW-1185">Reference proteome</keyword>
<evidence type="ECO:0000256" key="1">
    <source>
        <dbReference type="SAM" id="SignalP"/>
    </source>
</evidence>
<dbReference type="EMBL" id="SRLO01000138">
    <property type="protein sequence ID" value="TNN72370.1"/>
    <property type="molecule type" value="Genomic_DNA"/>
</dbReference>